<dbReference type="InterPro" id="IPR013325">
    <property type="entry name" value="RNA_pol_sigma_r2"/>
</dbReference>
<keyword evidence="4" id="KW-0238">DNA-binding</keyword>
<dbReference type="CDD" id="cd06171">
    <property type="entry name" value="Sigma70_r4"/>
    <property type="match status" value="1"/>
</dbReference>
<organism evidence="8 9">
    <name type="scientific">Chitinophaga jiangningensis</name>
    <dbReference type="NCBI Taxonomy" id="1419482"/>
    <lineage>
        <taxon>Bacteria</taxon>
        <taxon>Pseudomonadati</taxon>
        <taxon>Bacteroidota</taxon>
        <taxon>Chitinophagia</taxon>
        <taxon>Chitinophagales</taxon>
        <taxon>Chitinophagaceae</taxon>
        <taxon>Chitinophaga</taxon>
    </lineage>
</organism>
<evidence type="ECO:0000259" key="7">
    <source>
        <dbReference type="Pfam" id="PF04545"/>
    </source>
</evidence>
<evidence type="ECO:0000256" key="2">
    <source>
        <dbReference type="ARBA" id="ARBA00023015"/>
    </source>
</evidence>
<protein>
    <submittedName>
        <fullName evidence="8">RNA polymerase sigma-70 factor, ECF subfamily</fullName>
    </submittedName>
</protein>
<keyword evidence="9" id="KW-1185">Reference proteome</keyword>
<evidence type="ECO:0000313" key="8">
    <source>
        <dbReference type="EMBL" id="SHM01238.1"/>
    </source>
</evidence>
<dbReference type="InterPro" id="IPR007630">
    <property type="entry name" value="RNA_pol_sigma70_r4"/>
</dbReference>
<dbReference type="GO" id="GO:0003677">
    <property type="term" value="F:DNA binding"/>
    <property type="evidence" value="ECO:0007669"/>
    <property type="project" value="UniProtKB-KW"/>
</dbReference>
<dbReference type="SUPFAM" id="SSF88659">
    <property type="entry name" value="Sigma3 and sigma4 domains of RNA polymerase sigma factors"/>
    <property type="match status" value="1"/>
</dbReference>
<dbReference type="Pfam" id="PF04542">
    <property type="entry name" value="Sigma70_r2"/>
    <property type="match status" value="1"/>
</dbReference>
<dbReference type="EMBL" id="FRBL01000006">
    <property type="protein sequence ID" value="SHM01238.1"/>
    <property type="molecule type" value="Genomic_DNA"/>
</dbReference>
<dbReference type="PANTHER" id="PTHR43133">
    <property type="entry name" value="RNA POLYMERASE ECF-TYPE SIGMA FACTO"/>
    <property type="match status" value="1"/>
</dbReference>
<dbReference type="PANTHER" id="PTHR43133:SF8">
    <property type="entry name" value="RNA POLYMERASE SIGMA FACTOR HI_1459-RELATED"/>
    <property type="match status" value="1"/>
</dbReference>
<dbReference type="AlphaFoldDB" id="A0A1M7FBU4"/>
<name>A0A1M7FBU4_9BACT</name>
<evidence type="ECO:0000259" key="6">
    <source>
        <dbReference type="Pfam" id="PF04542"/>
    </source>
</evidence>
<evidence type="ECO:0000256" key="1">
    <source>
        <dbReference type="ARBA" id="ARBA00010641"/>
    </source>
</evidence>
<dbReference type="Gene3D" id="1.10.1740.10">
    <property type="match status" value="1"/>
</dbReference>
<dbReference type="NCBIfam" id="TIGR02937">
    <property type="entry name" value="sigma70-ECF"/>
    <property type="match status" value="1"/>
</dbReference>
<evidence type="ECO:0000256" key="4">
    <source>
        <dbReference type="ARBA" id="ARBA00023125"/>
    </source>
</evidence>
<keyword evidence="5" id="KW-0804">Transcription</keyword>
<dbReference type="Pfam" id="PF04545">
    <property type="entry name" value="Sigma70_r4"/>
    <property type="match status" value="1"/>
</dbReference>
<keyword evidence="3" id="KW-0731">Sigma factor</keyword>
<comment type="similarity">
    <text evidence="1">Belongs to the sigma-70 factor family. ECF subfamily.</text>
</comment>
<dbReference type="Proteomes" id="UP000184420">
    <property type="component" value="Unassembled WGS sequence"/>
</dbReference>
<evidence type="ECO:0000313" key="9">
    <source>
        <dbReference type="Proteomes" id="UP000184420"/>
    </source>
</evidence>
<dbReference type="InterPro" id="IPR036388">
    <property type="entry name" value="WH-like_DNA-bd_sf"/>
</dbReference>
<dbReference type="GO" id="GO:0006352">
    <property type="term" value="P:DNA-templated transcription initiation"/>
    <property type="evidence" value="ECO:0007669"/>
    <property type="project" value="InterPro"/>
</dbReference>
<feature type="domain" description="RNA polymerase sigma-70 region 4" evidence="7">
    <location>
        <begin position="112"/>
        <end position="159"/>
    </location>
</feature>
<keyword evidence="2" id="KW-0805">Transcription regulation</keyword>
<proteinExistence type="inferred from homology"/>
<feature type="domain" description="RNA polymerase sigma-70 region 2" evidence="6">
    <location>
        <begin position="13"/>
        <end position="78"/>
    </location>
</feature>
<gene>
    <name evidence="8" type="ORF">SAMN05444266_10668</name>
</gene>
<sequence>MPADNKEEAFDLIYEENCGRIYNVLLSMTRDEAVAKDAFQETFVKVWHKMDTYDAEKGSVYNWIKTIARNTAVDMFRSGLYRSLPEFKPLGEEYLDLVTYDREYTGIIKVTDRLKPEHRIIIEMMYYRGRTLVEIANFLQVPLGTIKTRLTEARKVLRQILKKEH</sequence>
<dbReference type="Gene3D" id="1.10.10.10">
    <property type="entry name" value="Winged helix-like DNA-binding domain superfamily/Winged helix DNA-binding domain"/>
    <property type="match status" value="1"/>
</dbReference>
<evidence type="ECO:0000256" key="5">
    <source>
        <dbReference type="ARBA" id="ARBA00023163"/>
    </source>
</evidence>
<dbReference type="InterPro" id="IPR013324">
    <property type="entry name" value="RNA_pol_sigma_r3/r4-like"/>
</dbReference>
<dbReference type="InterPro" id="IPR014284">
    <property type="entry name" value="RNA_pol_sigma-70_dom"/>
</dbReference>
<dbReference type="SUPFAM" id="SSF88946">
    <property type="entry name" value="Sigma2 domain of RNA polymerase sigma factors"/>
    <property type="match status" value="1"/>
</dbReference>
<evidence type="ECO:0000256" key="3">
    <source>
        <dbReference type="ARBA" id="ARBA00023082"/>
    </source>
</evidence>
<dbReference type="InterPro" id="IPR007627">
    <property type="entry name" value="RNA_pol_sigma70_r2"/>
</dbReference>
<accession>A0A1M7FBU4</accession>
<reference evidence="8 9" key="1">
    <citation type="submission" date="2016-11" db="EMBL/GenBank/DDBJ databases">
        <authorList>
            <person name="Jaros S."/>
            <person name="Januszkiewicz K."/>
            <person name="Wedrychowicz H."/>
        </authorList>
    </citation>
    <scope>NUCLEOTIDE SEQUENCE [LARGE SCALE GENOMIC DNA]</scope>
    <source>
        <strain evidence="8 9">DSM 27406</strain>
    </source>
</reference>
<dbReference type="STRING" id="1419482.SAMN05444266_10668"/>
<dbReference type="InterPro" id="IPR039425">
    <property type="entry name" value="RNA_pol_sigma-70-like"/>
</dbReference>
<dbReference type="GO" id="GO:0016987">
    <property type="term" value="F:sigma factor activity"/>
    <property type="evidence" value="ECO:0007669"/>
    <property type="project" value="UniProtKB-KW"/>
</dbReference>